<organism evidence="1 2">
    <name type="scientific">Pontibacter amylolyticus</name>
    <dbReference type="NCBI Taxonomy" id="1424080"/>
    <lineage>
        <taxon>Bacteria</taxon>
        <taxon>Pseudomonadati</taxon>
        <taxon>Bacteroidota</taxon>
        <taxon>Cytophagia</taxon>
        <taxon>Cytophagales</taxon>
        <taxon>Hymenobacteraceae</taxon>
        <taxon>Pontibacter</taxon>
    </lineage>
</organism>
<keyword evidence="2" id="KW-1185">Reference proteome</keyword>
<accession>A0ABQ1W9X4</accession>
<dbReference type="EMBL" id="BMFP01000004">
    <property type="protein sequence ID" value="GGG18539.1"/>
    <property type="molecule type" value="Genomic_DNA"/>
</dbReference>
<evidence type="ECO:0008006" key="3">
    <source>
        <dbReference type="Google" id="ProtNLM"/>
    </source>
</evidence>
<dbReference type="Proteomes" id="UP000634043">
    <property type="component" value="Unassembled WGS sequence"/>
</dbReference>
<evidence type="ECO:0000313" key="1">
    <source>
        <dbReference type="EMBL" id="GGG18539.1"/>
    </source>
</evidence>
<dbReference type="RefSeq" id="WP_168194102.1">
    <property type="nucleotide sequence ID" value="NZ_BMFP01000004.1"/>
</dbReference>
<sequence>MKQYKYDTMVETLNNLRERGYAVDFNLQPTCLECPQLHLELKPEEFEIDEVYRFEGASNPDDNSVVYAVSSDKGVKGVLVDAYGVYADAVTPDLARKLRREY</sequence>
<protein>
    <recommendedName>
        <fullName evidence="3">Phosphoribosylpyrophosphate synthetase</fullName>
    </recommendedName>
</protein>
<evidence type="ECO:0000313" key="2">
    <source>
        <dbReference type="Proteomes" id="UP000634043"/>
    </source>
</evidence>
<reference evidence="2" key="1">
    <citation type="journal article" date="2019" name="Int. J. Syst. Evol. Microbiol.">
        <title>The Global Catalogue of Microorganisms (GCM) 10K type strain sequencing project: providing services to taxonomists for standard genome sequencing and annotation.</title>
        <authorList>
            <consortium name="The Broad Institute Genomics Platform"/>
            <consortium name="The Broad Institute Genome Sequencing Center for Infectious Disease"/>
            <person name="Wu L."/>
            <person name="Ma J."/>
        </authorList>
    </citation>
    <scope>NUCLEOTIDE SEQUENCE [LARGE SCALE GENOMIC DNA]</scope>
    <source>
        <strain evidence="2">CGMCC 1.12749</strain>
    </source>
</reference>
<gene>
    <name evidence="1" type="ORF">GCM10011323_23350</name>
</gene>
<proteinExistence type="predicted"/>
<name>A0ABQ1W9X4_9BACT</name>
<comment type="caution">
    <text evidence="1">The sequence shown here is derived from an EMBL/GenBank/DDBJ whole genome shotgun (WGS) entry which is preliminary data.</text>
</comment>